<organism evidence="3 4">
    <name type="scientific">Sporothrix eucalyptigena</name>
    <dbReference type="NCBI Taxonomy" id="1812306"/>
    <lineage>
        <taxon>Eukaryota</taxon>
        <taxon>Fungi</taxon>
        <taxon>Dikarya</taxon>
        <taxon>Ascomycota</taxon>
        <taxon>Pezizomycotina</taxon>
        <taxon>Sordariomycetes</taxon>
        <taxon>Sordariomycetidae</taxon>
        <taxon>Ophiostomatales</taxon>
        <taxon>Ophiostomataceae</taxon>
        <taxon>Sporothrix</taxon>
    </lineage>
</organism>
<protein>
    <recommendedName>
        <fullName evidence="2">DUF4604 domain-containing protein</fullName>
    </recommendedName>
</protein>
<sequence length="195" mass="21207">MGKFNAKSLSYEQNLPPFLARLQGQYNGGNRDGPDPILAAQRRAAKKRSASEEAEDAPLVLDDRGDVVPGVTFGKDGKASMQETDTEGEVEKEHTPSSGVDAVAGIGAGKKKKVGRVIGGGEDEDDTKNIKDVNDADRRKRKRTVEEDDTKDAKAKDNKDKDGKIKTTSSSSVNKDKKKKKKKIQLSFEDDEDEG</sequence>
<proteinExistence type="predicted"/>
<name>A0ABP0D551_9PEZI</name>
<evidence type="ECO:0000259" key="2">
    <source>
        <dbReference type="Pfam" id="PF15377"/>
    </source>
</evidence>
<reference evidence="3 4" key="1">
    <citation type="submission" date="2024-01" db="EMBL/GenBank/DDBJ databases">
        <authorList>
            <person name="Allen C."/>
            <person name="Tagirdzhanova G."/>
        </authorList>
    </citation>
    <scope>NUCLEOTIDE SEQUENCE [LARGE SCALE GENOMIC DNA]</scope>
</reference>
<feature type="domain" description="DUF4604" evidence="2">
    <location>
        <begin position="7"/>
        <end position="192"/>
    </location>
</feature>
<feature type="compositionally biased region" description="Basic and acidic residues" evidence="1">
    <location>
        <begin position="151"/>
        <end position="165"/>
    </location>
</feature>
<dbReference type="InterPro" id="IPR027911">
    <property type="entry name" value="DUF4604"/>
</dbReference>
<evidence type="ECO:0000313" key="3">
    <source>
        <dbReference type="EMBL" id="CAK7238401.1"/>
    </source>
</evidence>
<gene>
    <name evidence="3" type="ORF">SEUCBS140593_010651</name>
</gene>
<keyword evidence="4" id="KW-1185">Reference proteome</keyword>
<accession>A0ABP0D551</accession>
<comment type="caution">
    <text evidence="3">The sequence shown here is derived from an EMBL/GenBank/DDBJ whole genome shotgun (WGS) entry which is preliminary data.</text>
</comment>
<feature type="compositionally biased region" description="Basic and acidic residues" evidence="1">
    <location>
        <begin position="127"/>
        <end position="138"/>
    </location>
</feature>
<dbReference type="Pfam" id="PF15377">
    <property type="entry name" value="DUF4604"/>
    <property type="match status" value="1"/>
</dbReference>
<feature type="region of interest" description="Disordered" evidence="1">
    <location>
        <begin position="22"/>
        <end position="195"/>
    </location>
</feature>
<evidence type="ECO:0000256" key="1">
    <source>
        <dbReference type="SAM" id="MobiDB-lite"/>
    </source>
</evidence>
<evidence type="ECO:0000313" key="4">
    <source>
        <dbReference type="Proteomes" id="UP001642482"/>
    </source>
</evidence>
<dbReference type="EMBL" id="CAWUHD010000243">
    <property type="protein sequence ID" value="CAK7238401.1"/>
    <property type="molecule type" value="Genomic_DNA"/>
</dbReference>
<dbReference type="Proteomes" id="UP001642482">
    <property type="component" value="Unassembled WGS sequence"/>
</dbReference>